<evidence type="ECO:0000313" key="6">
    <source>
        <dbReference type="EMBL" id="BDI29409.1"/>
    </source>
</evidence>
<dbReference type="Pfam" id="PF04586">
    <property type="entry name" value="Peptidase_S78"/>
    <property type="match status" value="1"/>
</dbReference>
<dbReference type="RefSeq" id="WP_119322703.1">
    <property type="nucleotide sequence ID" value="NZ_AP025739.1"/>
</dbReference>
<keyword evidence="2" id="KW-0645">Protease</keyword>
<proteinExistence type="predicted"/>
<evidence type="ECO:0000313" key="7">
    <source>
        <dbReference type="Proteomes" id="UP000287394"/>
    </source>
</evidence>
<dbReference type="EMBL" id="AP025739">
    <property type="protein sequence ID" value="BDI29409.1"/>
    <property type="molecule type" value="Genomic_DNA"/>
</dbReference>
<evidence type="ECO:0000256" key="1">
    <source>
        <dbReference type="ARBA" id="ARBA00022612"/>
    </source>
</evidence>
<sequence>MDLLYKTLPAYGVKTLDSAQGIMEAIVAVFDNVDAAGERIKAGAFTQSLERKYPKGVWMHDWMIPVAKTLEAKELLPGDPLLPAELAELGGLYVKGQFNLNTQRGREAFSDLDFGTVDEFSIGYVTRKDSIDSKTQVRDLIVIDLYEWSPVLVGCNPQTALIGVKQTPSGAQSTPADAATAPASVTPAPQSQPALKENNMPQENASLKFDNAWFKLQSKTIKAGDIEVKAQYLGQYIESDMTYEALDTLVNALFYRVFYGCVYGSWDYDDEDGYTRTLLPVEDAVSTLEAACDEFKTFVVATYRALMTGTGESAIAAAKSLQLNFNNPELSSKSLPAGEKLTTHSERVLATVKEFTDRTAAIKALRVQDDRDLSEATKGRLAGHLESMKSACKTVEELLGATPASPAETNDTTELVAAKAPAPTVDELGVGAQVSDNETLSGKELVSADIANSAYARFLELEVDLMDVE</sequence>
<dbReference type="AlphaFoldDB" id="A0A402CZE9"/>
<feature type="compositionally biased region" description="Low complexity" evidence="4">
    <location>
        <begin position="171"/>
        <end position="194"/>
    </location>
</feature>
<feature type="domain" description="Prohead serine protease" evidence="5">
    <location>
        <begin position="13"/>
        <end position="162"/>
    </location>
</feature>
<evidence type="ECO:0000256" key="4">
    <source>
        <dbReference type="SAM" id="MobiDB-lite"/>
    </source>
</evidence>
<name>A0A402CZE9_9BACT</name>
<keyword evidence="7" id="KW-1185">Reference proteome</keyword>
<dbReference type="Proteomes" id="UP000287394">
    <property type="component" value="Chromosome"/>
</dbReference>
<evidence type="ECO:0000256" key="3">
    <source>
        <dbReference type="ARBA" id="ARBA00022801"/>
    </source>
</evidence>
<accession>A0A402CZE9</accession>
<dbReference type="GO" id="GO:0006508">
    <property type="term" value="P:proteolysis"/>
    <property type="evidence" value="ECO:0007669"/>
    <property type="project" value="UniProtKB-KW"/>
</dbReference>
<dbReference type="InterPro" id="IPR054613">
    <property type="entry name" value="Peptidase_S78_dom"/>
</dbReference>
<dbReference type="KEGG" id="ccot:CCAX7_14600"/>
<reference evidence="6 7" key="1">
    <citation type="journal article" date="2019" name="Int. J. Syst. Evol. Microbiol.">
        <title>Capsulimonas corticalis gen. nov., sp. nov., an aerobic capsulated bacterium, of a novel bacterial order, Capsulimonadales ord. nov., of the class Armatimonadia of the phylum Armatimonadetes.</title>
        <authorList>
            <person name="Li J."/>
            <person name="Kudo C."/>
            <person name="Tonouchi A."/>
        </authorList>
    </citation>
    <scope>NUCLEOTIDE SEQUENCE [LARGE SCALE GENOMIC DNA]</scope>
    <source>
        <strain evidence="6 7">AX-7</strain>
    </source>
</reference>
<keyword evidence="1" id="KW-1188">Viral release from host cell</keyword>
<dbReference type="GO" id="GO:0008233">
    <property type="term" value="F:peptidase activity"/>
    <property type="evidence" value="ECO:0007669"/>
    <property type="project" value="UniProtKB-KW"/>
</dbReference>
<keyword evidence="3" id="KW-0378">Hydrolase</keyword>
<dbReference type="OrthoDB" id="9804926at2"/>
<feature type="region of interest" description="Disordered" evidence="4">
    <location>
        <begin position="171"/>
        <end position="197"/>
    </location>
</feature>
<evidence type="ECO:0000256" key="2">
    <source>
        <dbReference type="ARBA" id="ARBA00022670"/>
    </source>
</evidence>
<protein>
    <recommendedName>
        <fullName evidence="5">Prohead serine protease domain-containing protein</fullName>
    </recommendedName>
</protein>
<organism evidence="6 7">
    <name type="scientific">Capsulimonas corticalis</name>
    <dbReference type="NCBI Taxonomy" id="2219043"/>
    <lineage>
        <taxon>Bacteria</taxon>
        <taxon>Bacillati</taxon>
        <taxon>Armatimonadota</taxon>
        <taxon>Armatimonadia</taxon>
        <taxon>Capsulimonadales</taxon>
        <taxon>Capsulimonadaceae</taxon>
        <taxon>Capsulimonas</taxon>
    </lineage>
</organism>
<gene>
    <name evidence="6" type="ORF">CCAX7_14600</name>
</gene>
<evidence type="ECO:0000259" key="5">
    <source>
        <dbReference type="Pfam" id="PF04586"/>
    </source>
</evidence>